<keyword evidence="3" id="KW-1185">Reference proteome</keyword>
<organism evidence="2 3">
    <name type="scientific">Channa striata</name>
    <name type="common">Snakehead murrel</name>
    <name type="synonym">Ophicephalus striatus</name>
    <dbReference type="NCBI Taxonomy" id="64152"/>
    <lineage>
        <taxon>Eukaryota</taxon>
        <taxon>Metazoa</taxon>
        <taxon>Chordata</taxon>
        <taxon>Craniata</taxon>
        <taxon>Vertebrata</taxon>
        <taxon>Euteleostomi</taxon>
        <taxon>Actinopterygii</taxon>
        <taxon>Neopterygii</taxon>
        <taxon>Teleostei</taxon>
        <taxon>Neoteleostei</taxon>
        <taxon>Acanthomorphata</taxon>
        <taxon>Anabantaria</taxon>
        <taxon>Anabantiformes</taxon>
        <taxon>Channoidei</taxon>
        <taxon>Channidae</taxon>
        <taxon>Channa</taxon>
    </lineage>
</organism>
<evidence type="ECO:0000256" key="1">
    <source>
        <dbReference type="SAM" id="MobiDB-lite"/>
    </source>
</evidence>
<feature type="region of interest" description="Disordered" evidence="1">
    <location>
        <begin position="73"/>
        <end position="102"/>
    </location>
</feature>
<evidence type="ECO:0000313" key="3">
    <source>
        <dbReference type="Proteomes" id="UP001187415"/>
    </source>
</evidence>
<accession>A0AA88S7R2</accession>
<comment type="caution">
    <text evidence="2">The sequence shown here is derived from an EMBL/GenBank/DDBJ whole genome shotgun (WGS) entry which is preliminary data.</text>
</comment>
<name>A0AA88S7R2_CHASR</name>
<dbReference type="EMBL" id="JAUPFM010000014">
    <property type="protein sequence ID" value="KAK2830180.1"/>
    <property type="molecule type" value="Genomic_DNA"/>
</dbReference>
<proteinExistence type="predicted"/>
<reference evidence="2" key="1">
    <citation type="submission" date="2023-07" db="EMBL/GenBank/DDBJ databases">
        <title>Chromosome-level Genome Assembly of Striped Snakehead (Channa striata).</title>
        <authorList>
            <person name="Liu H."/>
        </authorList>
    </citation>
    <scope>NUCLEOTIDE SEQUENCE</scope>
    <source>
        <strain evidence="2">Gz</strain>
        <tissue evidence="2">Muscle</tissue>
    </source>
</reference>
<gene>
    <name evidence="2" type="ORF">Q5P01_018111</name>
</gene>
<dbReference type="AlphaFoldDB" id="A0AA88S7R2"/>
<evidence type="ECO:0000313" key="2">
    <source>
        <dbReference type="EMBL" id="KAK2830180.1"/>
    </source>
</evidence>
<sequence>MYGGKPSSSWHFVLTDQALGRKQSPASPFLIASIQEDESGPSAAVKTQEWETQAGTALGGNHNPLVGLRAQPLKHTPREKYVEDEGQEAGLEGEREKEDDDEQKLCKEGKLFLCDI</sequence>
<protein>
    <submittedName>
        <fullName evidence="2">Uncharacterized protein</fullName>
    </submittedName>
</protein>
<dbReference type="Proteomes" id="UP001187415">
    <property type="component" value="Unassembled WGS sequence"/>
</dbReference>